<keyword evidence="4 5" id="KW-0326">Glycosidase</keyword>
<dbReference type="Gene3D" id="2.70.98.60">
    <property type="entry name" value="alpha-galactosidase from lactobacil brevis"/>
    <property type="match status" value="1"/>
</dbReference>
<dbReference type="InterPro" id="IPR013780">
    <property type="entry name" value="Glyco_hydro_b"/>
</dbReference>
<feature type="binding site" evidence="7">
    <location>
        <position position="528"/>
    </location>
    <ligand>
        <name>substrate</name>
    </ligand>
</feature>
<evidence type="ECO:0000256" key="5">
    <source>
        <dbReference type="PIRNR" id="PIRNR005536"/>
    </source>
</evidence>
<evidence type="ECO:0000256" key="1">
    <source>
        <dbReference type="ARBA" id="ARBA00001255"/>
    </source>
</evidence>
<keyword evidence="3 5" id="KW-0378">Hydrolase</keyword>
<dbReference type="PANTHER" id="PTHR43053:SF3">
    <property type="entry name" value="ALPHA-GALACTOSIDASE C-RELATED"/>
    <property type="match status" value="1"/>
</dbReference>
<evidence type="ECO:0000256" key="4">
    <source>
        <dbReference type="ARBA" id="ARBA00023295"/>
    </source>
</evidence>
<feature type="active site" description="Proton donor" evidence="6">
    <location>
        <position position="550"/>
    </location>
</feature>
<evidence type="ECO:0000256" key="2">
    <source>
        <dbReference type="ARBA" id="ARBA00012755"/>
    </source>
</evidence>
<dbReference type="InterPro" id="IPR031705">
    <property type="entry name" value="Glyco_hydro_36_C"/>
</dbReference>
<evidence type="ECO:0000259" key="9">
    <source>
        <dbReference type="Pfam" id="PF16875"/>
    </source>
</evidence>
<evidence type="ECO:0000256" key="7">
    <source>
        <dbReference type="PIRSR" id="PIRSR005536-2"/>
    </source>
</evidence>
<dbReference type="InterPro" id="IPR013785">
    <property type="entry name" value="Aldolase_TIM"/>
</dbReference>
<dbReference type="HOGENOM" id="CLU_009640_2_1_12"/>
<dbReference type="Gene3D" id="2.60.40.1180">
    <property type="entry name" value="Golgi alpha-mannosidase II"/>
    <property type="match status" value="1"/>
</dbReference>
<dbReference type="CDD" id="cd14791">
    <property type="entry name" value="GH36"/>
    <property type="match status" value="1"/>
</dbReference>
<evidence type="ECO:0000256" key="3">
    <source>
        <dbReference type="ARBA" id="ARBA00022801"/>
    </source>
</evidence>
<feature type="binding site" evidence="7">
    <location>
        <begin position="478"/>
        <end position="482"/>
    </location>
    <ligand>
        <name>substrate</name>
    </ligand>
</feature>
<dbReference type="PANTHER" id="PTHR43053">
    <property type="entry name" value="GLYCOSIDASE FAMILY 31"/>
    <property type="match status" value="1"/>
</dbReference>
<feature type="domain" description="Glycosyl hydrolase family 36 C-terminal" evidence="8">
    <location>
        <begin position="678"/>
        <end position="774"/>
    </location>
</feature>
<dbReference type="Pfam" id="PF16874">
    <property type="entry name" value="Glyco_hydro_36C"/>
    <property type="match status" value="1"/>
</dbReference>
<dbReference type="Pfam" id="PF02065">
    <property type="entry name" value="Melibiase"/>
    <property type="match status" value="1"/>
</dbReference>
<dbReference type="InterPro" id="IPR017853">
    <property type="entry name" value="GH"/>
</dbReference>
<dbReference type="AlphaFoldDB" id="F8EZV2"/>
<feature type="active site" description="Nucleophile" evidence="6">
    <location>
        <position position="480"/>
    </location>
</feature>
<evidence type="ECO:0000313" key="11">
    <source>
        <dbReference type="Proteomes" id="UP000000503"/>
    </source>
</evidence>
<sequence length="776" mass="87058">MAIVWHPDTREFHLQNSYVSYIISLLPDNSPGLAYFGRPLDLEGRYSRLVRFEDRGLTTHQSGLPSSFCLDYVPREYPTYGRGDYRIPAITLETEHGFPVILDLQYREHWIVQGKPSVPGLPATYCDSDAEAESLMLTLEDPSYQVQVDVHYTIFRDYPVIARRASIRNGGVQALRILRAYSAVLDLDSSDWDFIHFSGAWARERHVVRRPLAPGLQSIASSRGSSSAQHNPAIMLARREATETAGEVLGALLVYSGNHSIEVEVGSHGDTRIALGINPFGFKWNLSPGDVLETPEALFCYTDHGFGDLSLSMHQLLGRHLVRGWWRDRERPILINNWEATYFQFDEQKLLDIARSAKDLGIELFVLDDGWFGKRNDDRSSLGDWEVNRDKLPQGIEGLACKIVDMGLSFGLWIEPEMVNPDSNLYRQHPDWAVGSILERRTLGRNQLVLDMSRLEVVEYLYDTLSQLLSQVPISYIKWDMNRHITEPVSAALPADRQGEFFHRYMLGVYELYRRLTEAFPRVLFESCSAGGNRFDAGMLAFAPQAWASDDSDAIERLAIQWGTSFFYPPSAIGAHVSAVPNHQVGRITPLWTRAGVAFFGAFGYELDPNKLSESDKAEIRAQVDFYKAWRRVFQFGRFYRLAGFCAAGGATGGMTGGPAGTGQGWPGSRPAGNSNLVAWMSVSEDSRRAVVLIVQVLARPNPGFYRIPLRGLDPDLSYQVRCRPALPVKDEAAIRYNEGLRQGDELINVGLLLGGDGWNGLSRGDFASWLFTLEG</sequence>
<dbReference type="EMBL" id="CP002868">
    <property type="protein sequence ID" value="AEJ18465.1"/>
    <property type="molecule type" value="Genomic_DNA"/>
</dbReference>
<dbReference type="EC" id="3.2.1.22" evidence="2 5"/>
<evidence type="ECO:0000256" key="6">
    <source>
        <dbReference type="PIRSR" id="PIRSR005536-1"/>
    </source>
</evidence>
<dbReference type="Gene3D" id="3.20.20.70">
    <property type="entry name" value="Aldolase class I"/>
    <property type="match status" value="1"/>
</dbReference>
<dbReference type="FunFam" id="3.20.20.70:FF:000118">
    <property type="entry name" value="Alpha-galactosidase"/>
    <property type="match status" value="1"/>
</dbReference>
<dbReference type="STRING" id="744872.Spica_0299"/>
<feature type="binding site" evidence="7">
    <location>
        <position position="445"/>
    </location>
    <ligand>
        <name>substrate</name>
    </ligand>
</feature>
<dbReference type="SUPFAM" id="SSF51445">
    <property type="entry name" value="(Trans)glycosidases"/>
    <property type="match status" value="1"/>
</dbReference>
<comment type="catalytic activity">
    <reaction evidence="1 5">
        <text>Hydrolysis of terminal, non-reducing alpha-D-galactose residues in alpha-D-galactosides, including galactose oligosaccharides, galactomannans and galactolipids.</text>
        <dbReference type="EC" id="3.2.1.22"/>
    </reaction>
</comment>
<organism evidence="10 11">
    <name type="scientific">Gracilinema caldarium (strain ATCC 51460 / DSM 7334 / H1)</name>
    <name type="common">Treponema caldarium</name>
    <dbReference type="NCBI Taxonomy" id="744872"/>
    <lineage>
        <taxon>Bacteria</taxon>
        <taxon>Pseudomonadati</taxon>
        <taxon>Spirochaetota</taxon>
        <taxon>Spirochaetia</taxon>
        <taxon>Spirochaetales</taxon>
        <taxon>Breznakiellaceae</taxon>
        <taxon>Gracilinema</taxon>
    </lineage>
</organism>
<dbReference type="eggNOG" id="COG3345">
    <property type="taxonomic scope" value="Bacteria"/>
</dbReference>
<dbReference type="InterPro" id="IPR038417">
    <property type="entry name" value="Alpga-gal_N_sf"/>
</dbReference>
<evidence type="ECO:0000259" key="8">
    <source>
        <dbReference type="Pfam" id="PF16874"/>
    </source>
</evidence>
<dbReference type="InterPro" id="IPR000111">
    <property type="entry name" value="Glyco_hydro_27/36_CS"/>
</dbReference>
<dbReference type="Pfam" id="PF16875">
    <property type="entry name" value="Glyco_hydro_36N"/>
    <property type="match status" value="1"/>
</dbReference>
<dbReference type="OrthoDB" id="9758822at2"/>
<evidence type="ECO:0000313" key="10">
    <source>
        <dbReference type="EMBL" id="AEJ18465.1"/>
    </source>
</evidence>
<dbReference type="Proteomes" id="UP000000503">
    <property type="component" value="Chromosome"/>
</dbReference>
<dbReference type="GO" id="GO:0016052">
    <property type="term" value="P:carbohydrate catabolic process"/>
    <property type="evidence" value="ECO:0007669"/>
    <property type="project" value="InterPro"/>
</dbReference>
<dbReference type="RefSeq" id="WP_013967777.1">
    <property type="nucleotide sequence ID" value="NC_015732.1"/>
</dbReference>
<dbReference type="InterPro" id="IPR031704">
    <property type="entry name" value="Glyco_hydro_36_N"/>
</dbReference>
<accession>F8EZV2</accession>
<dbReference type="InterPro" id="IPR002252">
    <property type="entry name" value="Glyco_hydro_36"/>
</dbReference>
<comment type="similarity">
    <text evidence="5">Belongs to the glycosyl hydrolase.</text>
</comment>
<proteinExistence type="inferred from homology"/>
<dbReference type="PROSITE" id="PS00512">
    <property type="entry name" value="ALPHA_GALACTOSIDASE"/>
    <property type="match status" value="1"/>
</dbReference>
<feature type="binding site" evidence="7">
    <location>
        <position position="550"/>
    </location>
    <ligand>
        <name>substrate</name>
    </ligand>
</feature>
<keyword evidence="11" id="KW-1185">Reference proteome</keyword>
<dbReference type="PRINTS" id="PR00743">
    <property type="entry name" value="GLHYDRLASE36"/>
</dbReference>
<dbReference type="KEGG" id="scd:Spica_0299"/>
<feature type="binding site" evidence="7">
    <location>
        <begin position="368"/>
        <end position="369"/>
    </location>
    <ligand>
        <name>substrate</name>
    </ligand>
</feature>
<gene>
    <name evidence="10" type="ordered locus">Spica_0299</name>
</gene>
<dbReference type="PIRSF" id="PIRSF005536">
    <property type="entry name" value="Agal"/>
    <property type="match status" value="1"/>
</dbReference>
<dbReference type="GO" id="GO:0004557">
    <property type="term" value="F:alpha-galactosidase activity"/>
    <property type="evidence" value="ECO:0007669"/>
    <property type="project" value="UniProtKB-UniRule"/>
</dbReference>
<reference evidence="11" key="1">
    <citation type="journal article" date="2013" name="Stand. Genomic Sci.">
        <title>Genome sequence of the thermophilic fresh-water bacterium Spirochaeta caldaria type strain (H1(T)), reclassification of Spirochaeta caldaria, Spirochaeta stenostrepta, and Spirochaeta zuelzerae in the genus Treponema as Treponema caldaria comb. nov., Treponema stenostrepta comb. nov., and Treponema zuelzerae comb. nov., and emendation of the genus Treponema.</title>
        <authorList>
            <person name="Abt B."/>
            <person name="Goker M."/>
            <person name="Scheuner C."/>
            <person name="Han C."/>
            <person name="Lu M."/>
            <person name="Misra M."/>
            <person name="Lapidus A."/>
            <person name="Nolan M."/>
            <person name="Lucas S."/>
            <person name="Hammon N."/>
            <person name="Deshpande S."/>
            <person name="Cheng J.F."/>
            <person name="Tapia R."/>
            <person name="Goodwin L.A."/>
            <person name="Pitluck S."/>
            <person name="Liolios K."/>
            <person name="Pagani I."/>
            <person name="Ivanova N."/>
            <person name="Mavromatis K."/>
            <person name="Mikhailova N."/>
            <person name="Huntemann M."/>
            <person name="Pati A."/>
            <person name="Chen A."/>
            <person name="Palaniappan K."/>
            <person name="Land M."/>
            <person name="Hauser L."/>
            <person name="Jeffries C.D."/>
            <person name="Rohde M."/>
            <person name="Spring S."/>
            <person name="Gronow S."/>
            <person name="Detter J.C."/>
            <person name="Bristow J."/>
            <person name="Eisen J.A."/>
            <person name="Markowitz V."/>
            <person name="Hugenholtz P."/>
            <person name="Kyrpides N.C."/>
            <person name="Woyke T."/>
            <person name="Klenk H.P."/>
        </authorList>
    </citation>
    <scope>NUCLEOTIDE SEQUENCE</scope>
    <source>
        <strain evidence="11">ATCC 51460 / DSM 7334 / H1</strain>
    </source>
</reference>
<protein>
    <recommendedName>
        <fullName evidence="2 5">Alpha-galactosidase</fullName>
        <ecNumber evidence="2 5">3.2.1.22</ecNumber>
    </recommendedName>
</protein>
<feature type="domain" description="Glycosyl hydrolase family 36 N-terminal" evidence="9">
    <location>
        <begin position="30"/>
        <end position="286"/>
    </location>
</feature>
<name>F8EZV2_GRAC1</name>
<feature type="binding site" evidence="7">
    <location>
        <position position="201"/>
    </location>
    <ligand>
        <name>substrate</name>
    </ligand>
</feature>
<dbReference type="InterPro" id="IPR050985">
    <property type="entry name" value="Alpha-glycosidase_related"/>
</dbReference>